<feature type="compositionally biased region" description="Pro residues" evidence="1">
    <location>
        <begin position="38"/>
        <end position="50"/>
    </location>
</feature>
<dbReference type="EMBL" id="AY914874">
    <property type="protein sequence ID" value="AAX19278.1"/>
    <property type="molecule type" value="Genomic_DNA"/>
</dbReference>
<accession>Q5BTP1</accession>
<feature type="region of interest" description="Disordered" evidence="1">
    <location>
        <begin position="19"/>
        <end position="53"/>
    </location>
</feature>
<dbReference type="InterPro" id="IPR018777">
    <property type="entry name" value="Replication_initiator_prot_A"/>
</dbReference>
<name>Q5BTP1_RHIML</name>
<organism evidence="2">
    <name type="scientific">Rhizobium meliloti</name>
    <name type="common">Ensifer meliloti</name>
    <name type="synonym">Sinorhizobium meliloti</name>
    <dbReference type="NCBI Taxonomy" id="382"/>
    <lineage>
        <taxon>Bacteria</taxon>
        <taxon>Pseudomonadati</taxon>
        <taxon>Pseudomonadota</taxon>
        <taxon>Alphaproteobacteria</taxon>
        <taxon>Hyphomicrobiales</taxon>
        <taxon>Rhizobiaceae</taxon>
        <taxon>Sinorhizobium/Ensifer group</taxon>
        <taxon>Sinorhizobium</taxon>
    </lineage>
</organism>
<keyword evidence="2" id="KW-0614">Plasmid</keyword>
<evidence type="ECO:0000313" key="2">
    <source>
        <dbReference type="EMBL" id="AAX19278.1"/>
    </source>
</evidence>
<sequence>MASFEHDLKQIGGALGESLQKLHENIQRTKASKADEPPAGPAPSMRPPPDGDAQPDLFVPALYDVATKDSRSIMDVAVFRLSKKEKRAGDAIRYELPDGYVEVAAGHYGMASVWDYDIILMMISHFTEAMNRHREGRGPLPGRQFRPYISEILKFCRRSDGGRQYQEVEAALDRLKTTTLKVVRTEKGRNGRTLRKATAEGLIDNYEVVSYADNGHVLSVMIHAPEWLYREITEGRNPNVLTVHPDYFLIDAGIGRFIYRLARRSAGKTRSKWSYRLLYERSGSTGTLKKFTENLRKLVTANDLPEYTLQEEPGQDGPLLVMENREVAPDGP</sequence>
<dbReference type="Pfam" id="PF10134">
    <property type="entry name" value="RPA"/>
    <property type="match status" value="1"/>
</dbReference>
<dbReference type="AlphaFoldDB" id="Q5BTP1"/>
<proteinExistence type="predicted"/>
<gene>
    <name evidence="2" type="primary">rep(pMBA19a)</name>
</gene>
<geneLocation type="plasmid" evidence="2">
    <name>pMBA19a</name>
</geneLocation>
<evidence type="ECO:0000256" key="1">
    <source>
        <dbReference type="SAM" id="MobiDB-lite"/>
    </source>
</evidence>
<feature type="compositionally biased region" description="Basic and acidic residues" evidence="1">
    <location>
        <begin position="20"/>
        <end position="36"/>
    </location>
</feature>
<protein>
    <submittedName>
        <fullName evidence="2">Rep(PMBA19a)</fullName>
    </submittedName>
</protein>
<reference evidence="2" key="1">
    <citation type="journal article" date="2006" name="Plasmid">
        <title>Replication regions of Sinorhizobium meliloti plasmids.</title>
        <authorList>
            <person name="Watson R.J."/>
            <person name="Heys R."/>
        </authorList>
    </citation>
    <scope>NUCLEOTIDE SEQUENCE</scope>
    <source>
        <strain evidence="2">MBA19</strain>
        <plasmid evidence="2">pMBA19a</plasmid>
    </source>
</reference>